<feature type="transmembrane region" description="Helical" evidence="9">
    <location>
        <begin position="33"/>
        <end position="56"/>
    </location>
</feature>
<sequence length="343" mass="36895">MTRSKWLQFILDQMIWFILILVVIFFTLRTGGIFLSGVTLINVLLHASVLGVLTIGQTICLLSGNFDLSAEGIVSLLTVLAAWLMLPYREMTLAQAGGIGWELSPFIVIPLMLILGTLIGWINGLLITRLRMNNFIVTLAMQLFLRGIAYVISLGAIMPGTPKEFNWLGGGRIGAIPVSVVVTLLLFLVFEFFVRYTRFGRELYAVGANRDAARASGFKPERTITQAYVIGGFMAGLASWMLLGRLEVSTPTLGQGMTLETVASAVIGGVALSGGAGSIVGAFSGVLLLSIVDTGLNIMEVDPFWITGVRGLIILVALLLEVQKARIRLGPVPGRAKSPLAQS</sequence>
<evidence type="ECO:0000256" key="9">
    <source>
        <dbReference type="SAM" id="Phobius"/>
    </source>
</evidence>
<keyword evidence="5 9" id="KW-0812">Transmembrane</keyword>
<name>A0ABU3NS60_9CHLR</name>
<dbReference type="Proteomes" id="UP001254165">
    <property type="component" value="Unassembled WGS sequence"/>
</dbReference>
<reference evidence="10 11" key="1">
    <citation type="submission" date="2023-07" db="EMBL/GenBank/DDBJ databases">
        <title>Novel species of Thermanaerothrix with wide hydrolytic capabilities.</title>
        <authorList>
            <person name="Zayulina K.S."/>
            <person name="Podosokorskaya O.A."/>
            <person name="Elcheninov A.G."/>
        </authorList>
    </citation>
    <scope>NUCLEOTIDE SEQUENCE [LARGE SCALE GENOMIC DNA]</scope>
    <source>
        <strain evidence="10 11">4228-RoL</strain>
    </source>
</reference>
<keyword evidence="2" id="KW-0813">Transport</keyword>
<feature type="transmembrane region" description="Helical" evidence="9">
    <location>
        <begin position="263"/>
        <end position="292"/>
    </location>
</feature>
<feature type="transmembrane region" description="Helical" evidence="9">
    <location>
        <begin position="304"/>
        <end position="322"/>
    </location>
</feature>
<dbReference type="InterPro" id="IPR001851">
    <property type="entry name" value="ABC_transp_permease"/>
</dbReference>
<feature type="transmembrane region" description="Helical" evidence="9">
    <location>
        <begin position="106"/>
        <end position="128"/>
    </location>
</feature>
<accession>A0ABU3NS60</accession>
<feature type="transmembrane region" description="Helical" evidence="9">
    <location>
        <begin position="173"/>
        <end position="194"/>
    </location>
</feature>
<evidence type="ECO:0000313" key="11">
    <source>
        <dbReference type="Proteomes" id="UP001254165"/>
    </source>
</evidence>
<comment type="caution">
    <text evidence="10">The sequence shown here is derived from an EMBL/GenBank/DDBJ whole genome shotgun (WGS) entry which is preliminary data.</text>
</comment>
<proteinExistence type="predicted"/>
<dbReference type="EMBL" id="JAUHMF010000002">
    <property type="protein sequence ID" value="MDT8898701.1"/>
    <property type="molecule type" value="Genomic_DNA"/>
</dbReference>
<comment type="subcellular location">
    <subcellularLocation>
        <location evidence="1">Cell membrane</location>
        <topology evidence="1">Multi-pass membrane protein</topology>
    </subcellularLocation>
</comment>
<evidence type="ECO:0000256" key="3">
    <source>
        <dbReference type="ARBA" id="ARBA00022475"/>
    </source>
</evidence>
<evidence type="ECO:0000256" key="2">
    <source>
        <dbReference type="ARBA" id="ARBA00022448"/>
    </source>
</evidence>
<dbReference type="PANTHER" id="PTHR32196:SF71">
    <property type="entry name" value="AUTOINDUCER 2 IMPORT SYSTEM PERMEASE PROTEIN LSRD"/>
    <property type="match status" value="1"/>
</dbReference>
<evidence type="ECO:0000256" key="5">
    <source>
        <dbReference type="ARBA" id="ARBA00022692"/>
    </source>
</evidence>
<gene>
    <name evidence="10" type="ORF">QYE77_10510</name>
</gene>
<protein>
    <recommendedName>
        <fullName evidence="8">Autoinducer 2 import system permease protein LsrD</fullName>
    </recommendedName>
</protein>
<keyword evidence="11" id="KW-1185">Reference proteome</keyword>
<evidence type="ECO:0000256" key="8">
    <source>
        <dbReference type="ARBA" id="ARBA00039381"/>
    </source>
</evidence>
<dbReference type="RefSeq" id="WP_315625364.1">
    <property type="nucleotide sequence ID" value="NZ_JAUHMF010000002.1"/>
</dbReference>
<evidence type="ECO:0000256" key="4">
    <source>
        <dbReference type="ARBA" id="ARBA00022519"/>
    </source>
</evidence>
<dbReference type="Pfam" id="PF02653">
    <property type="entry name" value="BPD_transp_2"/>
    <property type="match status" value="1"/>
</dbReference>
<keyword evidence="7 9" id="KW-0472">Membrane</keyword>
<feature type="transmembrane region" description="Helical" evidence="9">
    <location>
        <begin position="135"/>
        <end position="158"/>
    </location>
</feature>
<keyword evidence="4" id="KW-0997">Cell inner membrane</keyword>
<dbReference type="PANTHER" id="PTHR32196">
    <property type="entry name" value="ABC TRANSPORTER PERMEASE PROTEIN YPHD-RELATED-RELATED"/>
    <property type="match status" value="1"/>
</dbReference>
<evidence type="ECO:0000256" key="7">
    <source>
        <dbReference type="ARBA" id="ARBA00023136"/>
    </source>
</evidence>
<evidence type="ECO:0000256" key="6">
    <source>
        <dbReference type="ARBA" id="ARBA00022989"/>
    </source>
</evidence>
<evidence type="ECO:0000313" key="10">
    <source>
        <dbReference type="EMBL" id="MDT8898701.1"/>
    </source>
</evidence>
<organism evidence="10 11">
    <name type="scientific">Thermanaerothrix solaris</name>
    <dbReference type="NCBI Taxonomy" id="3058434"/>
    <lineage>
        <taxon>Bacteria</taxon>
        <taxon>Bacillati</taxon>
        <taxon>Chloroflexota</taxon>
        <taxon>Anaerolineae</taxon>
        <taxon>Anaerolineales</taxon>
        <taxon>Anaerolineaceae</taxon>
        <taxon>Thermanaerothrix</taxon>
    </lineage>
</organism>
<keyword evidence="6 9" id="KW-1133">Transmembrane helix</keyword>
<feature type="transmembrane region" description="Helical" evidence="9">
    <location>
        <begin position="68"/>
        <end position="86"/>
    </location>
</feature>
<dbReference type="CDD" id="cd06579">
    <property type="entry name" value="TM_PBP1_transp_AraH_like"/>
    <property type="match status" value="1"/>
</dbReference>
<evidence type="ECO:0000256" key="1">
    <source>
        <dbReference type="ARBA" id="ARBA00004651"/>
    </source>
</evidence>
<keyword evidence="3" id="KW-1003">Cell membrane</keyword>
<feature type="transmembrane region" description="Helical" evidence="9">
    <location>
        <begin position="7"/>
        <end position="27"/>
    </location>
</feature>